<feature type="transmembrane region" description="Helical" evidence="1">
    <location>
        <begin position="198"/>
        <end position="218"/>
    </location>
</feature>
<feature type="transmembrane region" description="Helical" evidence="1">
    <location>
        <begin position="230"/>
        <end position="260"/>
    </location>
</feature>
<feature type="transmembrane region" description="Helical" evidence="1">
    <location>
        <begin position="164"/>
        <end position="186"/>
    </location>
</feature>
<dbReference type="RefSeq" id="WP_283761826.1">
    <property type="nucleotide sequence ID" value="NZ_JAQPOK010000052.1"/>
</dbReference>
<keyword evidence="3" id="KW-1185">Reference proteome</keyword>
<evidence type="ECO:0000256" key="1">
    <source>
        <dbReference type="SAM" id="Phobius"/>
    </source>
</evidence>
<accession>A0ABT7BH63</accession>
<keyword evidence="1" id="KW-1133">Transmembrane helix</keyword>
<reference evidence="2 3" key="1">
    <citation type="submission" date="2023-01" db="EMBL/GenBank/DDBJ databases">
        <title>Novel diversity within Roseofilum (Cyanobacteria; Desertifilaceae) from marine benthic mats with descriptions of four novel species.</title>
        <authorList>
            <person name="Wang Y."/>
            <person name="Berthold D.E."/>
            <person name="Hu J."/>
            <person name="Lefler F.W."/>
            <person name="Laughinghouse H.D. IV."/>
        </authorList>
    </citation>
    <scope>NUCLEOTIDE SEQUENCE [LARGE SCALE GENOMIC DNA]</scope>
    <source>
        <strain evidence="2 3">BLCC-M91</strain>
    </source>
</reference>
<keyword evidence="1" id="KW-0472">Membrane</keyword>
<gene>
    <name evidence="2" type="ORF">PJF56_06515</name>
</gene>
<comment type="caution">
    <text evidence="2">The sequence shown here is derived from an EMBL/GenBank/DDBJ whole genome shotgun (WGS) entry which is preliminary data.</text>
</comment>
<sequence>MKTDSLSQQQQTLLRQLLKAIHNNPGDRQVIYPLLERNASLLNAQFAQELTTWATEKGTASKPSTAISLAQTLCRFAELIASCPQGDHRLYCEIAIASYQVALKLFSIEPHHPQYSETKTLLTELENHYHTLPADSTTHSSQAFPNSRDGLYLSSRVEEKSYQLLQWGGYSLLLLTLFKALEYLIHVNPASLLDRLDLAHHLIDIVWMPLIGLILVFYRQQGYVSRHHLYWLRFLSWGSLVLASFYGVLTLFGFGAALSISQGNLQQWPTAPTNNPTTLTLGAQRTLKVNSATSIAQPFLSAPPISNPQPDPPLGLLGGIWGVLGFTFIWRLTRWTRSFRG</sequence>
<dbReference type="Proteomes" id="UP001231370">
    <property type="component" value="Unassembled WGS sequence"/>
</dbReference>
<protein>
    <submittedName>
        <fullName evidence="2">Uncharacterized protein</fullName>
    </submittedName>
</protein>
<evidence type="ECO:0000313" key="2">
    <source>
        <dbReference type="EMBL" id="MDJ1178511.1"/>
    </source>
</evidence>
<evidence type="ECO:0000313" key="3">
    <source>
        <dbReference type="Proteomes" id="UP001231370"/>
    </source>
</evidence>
<name>A0ABT7BH63_9CYAN</name>
<proteinExistence type="predicted"/>
<organism evidence="2 3">
    <name type="scientific">Roseofilum halophilum BLCC-M91</name>
    <dbReference type="NCBI Taxonomy" id="3022259"/>
    <lineage>
        <taxon>Bacteria</taxon>
        <taxon>Bacillati</taxon>
        <taxon>Cyanobacteriota</taxon>
        <taxon>Cyanophyceae</taxon>
        <taxon>Desertifilales</taxon>
        <taxon>Desertifilaceae</taxon>
        <taxon>Roseofilum</taxon>
        <taxon>Roseofilum halophilum</taxon>
    </lineage>
</organism>
<feature type="transmembrane region" description="Helical" evidence="1">
    <location>
        <begin position="314"/>
        <end position="333"/>
    </location>
</feature>
<dbReference type="EMBL" id="JAQPOK010000052">
    <property type="protein sequence ID" value="MDJ1178511.1"/>
    <property type="molecule type" value="Genomic_DNA"/>
</dbReference>
<keyword evidence="1" id="KW-0812">Transmembrane</keyword>